<evidence type="ECO:0000256" key="1">
    <source>
        <dbReference type="SAM" id="MobiDB-lite"/>
    </source>
</evidence>
<sequence length="297" mass="33966">MEKEIETLLVQGSFDQWNVGTIGHEKIFFNSQGSNQSHLLFCFTPLKGEPFVVFICDLEEQCRKQGFLDKSIAQIKEDILSRVSSAFAFHREGQEIRFVVTVSSLEVTLRAPLTKISDHLCTKMYQMILKNILEKTCLLQGIADDFLFIIESKDKAIEYLKDNVEELGGERIISRWAPQGSYNFKSLEKYTPPIELQSCLAGSNDPMEAAESLTILKPHFRNYTRSPSRTPNKRKRQLSANKLVNRDLSSRNLIPLLNQEQADLAELKRRDPSPRRAVSDSPSKRQKFGRVKITKGR</sequence>
<organism evidence="2 3">
    <name type="scientific">Zygosaccharomyces bailii (strain CLIB 213 / ATCC 58445 / CBS 680 / BCRC 21525 / NBRC 1098 / NCYC 1416 / NRRL Y-2227)</name>
    <dbReference type="NCBI Taxonomy" id="1333698"/>
    <lineage>
        <taxon>Eukaryota</taxon>
        <taxon>Fungi</taxon>
        <taxon>Dikarya</taxon>
        <taxon>Ascomycota</taxon>
        <taxon>Saccharomycotina</taxon>
        <taxon>Saccharomycetes</taxon>
        <taxon>Saccharomycetales</taxon>
        <taxon>Saccharomycetaceae</taxon>
        <taxon>Zygosaccharomyces</taxon>
    </lineage>
</organism>
<dbReference type="Proteomes" id="UP000019375">
    <property type="component" value="Unassembled WGS sequence"/>
</dbReference>
<accession>A0A8J2X4Q4</accession>
<feature type="compositionally biased region" description="Basic residues" evidence="1">
    <location>
        <begin position="284"/>
        <end position="297"/>
    </location>
</feature>
<protein>
    <submittedName>
        <fullName evidence="2">BN860_02234g1_1</fullName>
    </submittedName>
</protein>
<keyword evidence="3" id="KW-1185">Reference proteome</keyword>
<gene>
    <name evidence="2" type="ORF">BN860_02234g</name>
</gene>
<feature type="region of interest" description="Disordered" evidence="1">
    <location>
        <begin position="265"/>
        <end position="297"/>
    </location>
</feature>
<dbReference type="EMBL" id="HG316454">
    <property type="protein sequence ID" value="CDF87253.1"/>
    <property type="molecule type" value="Genomic_DNA"/>
</dbReference>
<proteinExistence type="predicted"/>
<dbReference type="AlphaFoldDB" id="A0A8J2X4Q4"/>
<name>A0A8J2X4Q4_ZYGB2</name>
<evidence type="ECO:0000313" key="2">
    <source>
        <dbReference type="EMBL" id="CDF87253.1"/>
    </source>
</evidence>
<dbReference type="OrthoDB" id="4063724at2759"/>
<reference evidence="3" key="1">
    <citation type="journal article" date="2013" name="Genome Announc.">
        <title>Genome sequence of the food spoilage yeast Zygosaccharomyces bailii CLIB 213(T).</title>
        <authorList>
            <person name="Galeote V."/>
            <person name="Bigey F."/>
            <person name="Devillers H."/>
            <person name="Neuveglise C."/>
            <person name="Dequin S."/>
        </authorList>
    </citation>
    <scope>NUCLEOTIDE SEQUENCE [LARGE SCALE GENOMIC DNA]</scope>
    <source>
        <strain evidence="3">CLIB 213 / ATCC 58445 / CBS 680 / CCRC 21525 / NBRC 1098 / NCYC 1416 / NRRL Y-2227</strain>
    </source>
</reference>
<evidence type="ECO:0000313" key="3">
    <source>
        <dbReference type="Proteomes" id="UP000019375"/>
    </source>
</evidence>
<feature type="compositionally biased region" description="Basic and acidic residues" evidence="1">
    <location>
        <begin position="265"/>
        <end position="278"/>
    </location>
</feature>